<evidence type="ECO:0000313" key="1">
    <source>
        <dbReference type="EMBL" id="GAA1691348.1"/>
    </source>
</evidence>
<name>A0ABN2HPP2_9ACTN</name>
<proteinExistence type="predicted"/>
<dbReference type="Proteomes" id="UP001499851">
    <property type="component" value="Unassembled WGS sequence"/>
</dbReference>
<sequence>MGGRRILNALLTPPIIGLPMPSELSQDQLDKLIALSSFGGSASNTQLGQRYRFTLTGKKRTALEESGYISSTRKSGRDPFLHELTKKGKDLCRNALRSGPDPEASLGHRIDQGMFEHLTKLLAANGLDIFDSLTSQAELEAATREGLSTVYFMLASKPGAWVSLTDLRAKLASVERESLDRLLHDLHVAEEVTLIPEENRRSITADDRAAAVRIGGEDRHLISIGRPL</sequence>
<organism evidence="1 2">
    <name type="scientific">Glycomyces endophyticus</name>
    <dbReference type="NCBI Taxonomy" id="480996"/>
    <lineage>
        <taxon>Bacteria</taxon>
        <taxon>Bacillati</taxon>
        <taxon>Actinomycetota</taxon>
        <taxon>Actinomycetes</taxon>
        <taxon>Glycomycetales</taxon>
        <taxon>Glycomycetaceae</taxon>
        <taxon>Glycomyces</taxon>
    </lineage>
</organism>
<accession>A0ABN2HPP2</accession>
<protein>
    <submittedName>
        <fullName evidence="1">Uncharacterized protein</fullName>
    </submittedName>
</protein>
<evidence type="ECO:0000313" key="2">
    <source>
        <dbReference type="Proteomes" id="UP001499851"/>
    </source>
</evidence>
<keyword evidence="2" id="KW-1185">Reference proteome</keyword>
<gene>
    <name evidence="1" type="ORF">GCM10009830_43880</name>
</gene>
<dbReference type="EMBL" id="BAAAQF010000023">
    <property type="protein sequence ID" value="GAA1691348.1"/>
    <property type="molecule type" value="Genomic_DNA"/>
</dbReference>
<comment type="caution">
    <text evidence="1">The sequence shown here is derived from an EMBL/GenBank/DDBJ whole genome shotgun (WGS) entry which is preliminary data.</text>
</comment>
<reference evidence="1 2" key="1">
    <citation type="journal article" date="2019" name="Int. J. Syst. Evol. Microbiol.">
        <title>The Global Catalogue of Microorganisms (GCM) 10K type strain sequencing project: providing services to taxonomists for standard genome sequencing and annotation.</title>
        <authorList>
            <consortium name="The Broad Institute Genomics Platform"/>
            <consortium name="The Broad Institute Genome Sequencing Center for Infectious Disease"/>
            <person name="Wu L."/>
            <person name="Ma J."/>
        </authorList>
    </citation>
    <scope>NUCLEOTIDE SEQUENCE [LARGE SCALE GENOMIC DNA]</scope>
    <source>
        <strain evidence="1 2">JCM 16001</strain>
    </source>
</reference>